<evidence type="ECO:0000256" key="2">
    <source>
        <dbReference type="ARBA" id="ARBA00010712"/>
    </source>
</evidence>
<evidence type="ECO:0000256" key="3">
    <source>
        <dbReference type="ARBA" id="ARBA00012355"/>
    </source>
</evidence>
<dbReference type="InterPro" id="IPR012772">
    <property type="entry name" value="Ectoine_EctA"/>
</dbReference>
<reference evidence="10 11" key="1">
    <citation type="submission" date="2016-10" db="EMBL/GenBank/DDBJ databases">
        <authorList>
            <person name="de Groot N.N."/>
        </authorList>
    </citation>
    <scope>NUCLEOTIDE SEQUENCE [LARGE SCALE GENOMIC DNA]</scope>
    <source>
        <strain evidence="10 11">Nm1</strain>
    </source>
</reference>
<dbReference type="CDD" id="cd04301">
    <property type="entry name" value="NAT_SF"/>
    <property type="match status" value="1"/>
</dbReference>
<dbReference type="SUPFAM" id="SSF55729">
    <property type="entry name" value="Acyl-CoA N-acyltransferases (Nat)"/>
    <property type="match status" value="1"/>
</dbReference>
<dbReference type="UniPathway" id="UPA00067">
    <property type="reaction ID" value="UER00122"/>
</dbReference>
<keyword evidence="6 8" id="KW-0012">Acyltransferase</keyword>
<dbReference type="GO" id="GO:0019491">
    <property type="term" value="P:ectoine biosynthetic process"/>
    <property type="evidence" value="ECO:0007669"/>
    <property type="project" value="UniProtKB-UniPathway"/>
</dbReference>
<dbReference type="NCBIfam" id="TIGR02406">
    <property type="entry name" value="ectoine_EctA"/>
    <property type="match status" value="1"/>
</dbReference>
<comment type="similarity">
    <text evidence="2 8">Belongs to the acetyltransferase family. EctA subfamily.</text>
</comment>
<organism evidence="10 11">
    <name type="scientific">Nitrosomonas halophila</name>
    <dbReference type="NCBI Taxonomy" id="44576"/>
    <lineage>
        <taxon>Bacteria</taxon>
        <taxon>Pseudomonadati</taxon>
        <taxon>Pseudomonadota</taxon>
        <taxon>Betaproteobacteria</taxon>
        <taxon>Nitrosomonadales</taxon>
        <taxon>Nitrosomonadaceae</taxon>
        <taxon>Nitrosomonas</taxon>
    </lineage>
</organism>
<accession>A0A1H3HJ82</accession>
<evidence type="ECO:0000256" key="4">
    <source>
        <dbReference type="ARBA" id="ARBA00017935"/>
    </source>
</evidence>
<dbReference type="Gene3D" id="3.40.630.30">
    <property type="match status" value="1"/>
</dbReference>
<evidence type="ECO:0000313" key="10">
    <source>
        <dbReference type="EMBL" id="SDY14858.1"/>
    </source>
</evidence>
<comment type="function">
    <text evidence="8">Catalyzes the acetylation of L-2,4-diaminobutyrate (DABA) to gamma-N-acetyl-alpha,gamma-diaminobutyric acid (ADABA) with acetyl coenzyme A.</text>
</comment>
<feature type="domain" description="N-acetyltransferase" evidence="9">
    <location>
        <begin position="9"/>
        <end position="182"/>
    </location>
</feature>
<dbReference type="Pfam" id="PF00583">
    <property type="entry name" value="Acetyltransf_1"/>
    <property type="match status" value="1"/>
</dbReference>
<evidence type="ECO:0000256" key="7">
    <source>
        <dbReference type="ARBA" id="ARBA00048924"/>
    </source>
</evidence>
<dbReference type="InterPro" id="IPR016181">
    <property type="entry name" value="Acyl_CoA_acyltransferase"/>
</dbReference>
<protein>
    <recommendedName>
        <fullName evidence="4 8">L-2,4-diaminobutyric acid acetyltransferase</fullName>
        <shortName evidence="8">DABA acetyltransferase</shortName>
        <ecNumber evidence="3 8">2.3.1.178</ecNumber>
    </recommendedName>
</protein>
<dbReference type="PROSITE" id="PS51186">
    <property type="entry name" value="GNAT"/>
    <property type="match status" value="1"/>
</dbReference>
<evidence type="ECO:0000256" key="5">
    <source>
        <dbReference type="ARBA" id="ARBA00022679"/>
    </source>
</evidence>
<name>A0A1H3HJ82_9PROT</name>
<sequence length="182" mass="19788">MEVKQHSRIVIRQPFSTDGASVNALIANCPPLDQNSLYCNLLQCTHFSATSALAEQDGRVLGFVSGYRLPNEPETLFIWQVAVDPVARGKALGKRLILDILARPACAGVSMLKTTVTSPNAASRAMFEKIAAALGAPHQRTLLFDRDQHLGGQHDSEFLISIGPFQVSGRVNQTEGKNHDHT</sequence>
<evidence type="ECO:0000259" key="9">
    <source>
        <dbReference type="PROSITE" id="PS51186"/>
    </source>
</evidence>
<comment type="catalytic activity">
    <reaction evidence="7 8">
        <text>L-2,4-diaminobutanoate + acetyl-CoA = (2S)-4-acetamido-2-aminobutanoate + CoA + H(+)</text>
        <dbReference type="Rhea" id="RHEA:16901"/>
        <dbReference type="ChEBI" id="CHEBI:15378"/>
        <dbReference type="ChEBI" id="CHEBI:57287"/>
        <dbReference type="ChEBI" id="CHEBI:57288"/>
        <dbReference type="ChEBI" id="CHEBI:58761"/>
        <dbReference type="ChEBI" id="CHEBI:58929"/>
        <dbReference type="EC" id="2.3.1.178"/>
    </reaction>
</comment>
<dbReference type="OrthoDB" id="2436196at2"/>
<gene>
    <name evidence="8" type="primary">ectA</name>
    <name evidence="10" type="ORF">SAMN05421881_10207</name>
</gene>
<proteinExistence type="inferred from homology"/>
<evidence type="ECO:0000256" key="6">
    <source>
        <dbReference type="ARBA" id="ARBA00023315"/>
    </source>
</evidence>
<dbReference type="STRING" id="44576.SAMN05421881_10207"/>
<evidence type="ECO:0000256" key="8">
    <source>
        <dbReference type="RuleBase" id="RU365045"/>
    </source>
</evidence>
<dbReference type="InterPro" id="IPR000182">
    <property type="entry name" value="GNAT_dom"/>
</dbReference>
<dbReference type="EMBL" id="FNOY01000020">
    <property type="protein sequence ID" value="SDY14858.1"/>
    <property type="molecule type" value="Genomic_DNA"/>
</dbReference>
<dbReference type="GO" id="GO:0033816">
    <property type="term" value="F:diaminobutyrate acetyltransferase activity"/>
    <property type="evidence" value="ECO:0007669"/>
    <property type="project" value="UniProtKB-EC"/>
</dbReference>
<dbReference type="AlphaFoldDB" id="A0A1H3HJ82"/>
<dbReference type="EC" id="2.3.1.178" evidence="3 8"/>
<keyword evidence="11" id="KW-1185">Reference proteome</keyword>
<evidence type="ECO:0000256" key="1">
    <source>
        <dbReference type="ARBA" id="ARBA00004978"/>
    </source>
</evidence>
<evidence type="ECO:0000313" key="11">
    <source>
        <dbReference type="Proteomes" id="UP000198640"/>
    </source>
</evidence>
<keyword evidence="5 8" id="KW-0808">Transferase</keyword>
<dbReference type="Proteomes" id="UP000198640">
    <property type="component" value="Unassembled WGS sequence"/>
</dbReference>
<comment type="pathway">
    <text evidence="1 8">Amine and polyamine biosynthesis; ectoine biosynthesis; L-ectoine from L-aspartate 4-semialdehyde: step 2/3.</text>
</comment>